<sequence>MIPLRRRKWTEAEEKTLIDKYREMVEDGSLAKMRTREKNFKPIACHVNLVHHVRDPMAYPWQWSWKDVSTKVQNMRHQYLLVKQKIKRPEFFGSGGGGDCDDVSEFDWVEGLTHWSNFLRYKDVFGDVALVMGHSGDGDFRATMDGVDNEVMGLGFEYEAKEGEVNYNGSGGREREDAVENGFVFEEEGEVTGSSLKKERKAAENVYFYVSIKR</sequence>
<keyword evidence="3" id="KW-1185">Reference proteome</keyword>
<dbReference type="PANTHER" id="PTHR37076">
    <property type="entry name" value="HISTONE-LYSINE N-METHYLTRANSFERASE, H3 LYSINE-79 SPECIFIC-LIKE-RELATED"/>
    <property type="match status" value="1"/>
</dbReference>
<gene>
    <name evidence="1" type="ORF">GLYMA_11G159000</name>
</gene>
<dbReference type="InParanoid" id="A0A0R0HI00"/>
<name>A0A0R0HI00_SOYBN</name>
<dbReference type="Proteomes" id="UP000008827">
    <property type="component" value="Chromosome 11"/>
</dbReference>
<dbReference type="STRING" id="3847.A0A0R0HI00"/>
<dbReference type="PaxDb" id="3847-GLYMA11G25975.1"/>
<evidence type="ECO:0000313" key="2">
    <source>
        <dbReference type="EnsemblPlants" id="KRH30106"/>
    </source>
</evidence>
<reference evidence="1" key="3">
    <citation type="submission" date="2018-07" db="EMBL/GenBank/DDBJ databases">
        <title>WGS assembly of Glycine max.</title>
        <authorList>
            <person name="Schmutz J."/>
            <person name="Cannon S."/>
            <person name="Schlueter J."/>
            <person name="Ma J."/>
            <person name="Mitros T."/>
            <person name="Nelson W."/>
            <person name="Hyten D."/>
            <person name="Song Q."/>
            <person name="Thelen J."/>
            <person name="Cheng J."/>
            <person name="Xu D."/>
            <person name="Hellsten U."/>
            <person name="May G."/>
            <person name="Yu Y."/>
            <person name="Sakurai T."/>
            <person name="Umezawa T."/>
            <person name="Bhattacharyya M."/>
            <person name="Sandhu D."/>
            <person name="Valliyodan B."/>
            <person name="Lindquist E."/>
            <person name="Peto M."/>
            <person name="Grant D."/>
            <person name="Shu S."/>
            <person name="Goodstein D."/>
            <person name="Barry K."/>
            <person name="Futrell-Griggs M."/>
            <person name="Abernathy B."/>
            <person name="Du J."/>
            <person name="Tian Z."/>
            <person name="Zhu L."/>
            <person name="Gill N."/>
            <person name="Joshi T."/>
            <person name="Libault M."/>
            <person name="Sethuraman A."/>
            <person name="Zhang X."/>
            <person name="Shinozaki K."/>
            <person name="Nguyen H."/>
            <person name="Wing R."/>
            <person name="Cregan P."/>
            <person name="Specht J."/>
            <person name="Grimwood J."/>
            <person name="Rokhsar D."/>
            <person name="Stacey G."/>
            <person name="Shoemaker R."/>
            <person name="Jackson S."/>
        </authorList>
    </citation>
    <scope>NUCLEOTIDE SEQUENCE</scope>
    <source>
        <tissue evidence="1">Callus</tissue>
    </source>
</reference>
<evidence type="ECO:0000313" key="1">
    <source>
        <dbReference type="EMBL" id="KRH30106.1"/>
    </source>
</evidence>
<dbReference type="PANTHER" id="PTHR37076:SF4">
    <property type="entry name" value="HISTONE-LYSINE N-METHYLTRANSFERASE, H3 LYSINE-79 SPECIFIC-LIKE"/>
    <property type="match status" value="1"/>
</dbReference>
<dbReference type="EMBL" id="CM000844">
    <property type="protein sequence ID" value="KRH30106.1"/>
    <property type="molecule type" value="Genomic_DNA"/>
</dbReference>
<reference evidence="2" key="2">
    <citation type="submission" date="2018-02" db="UniProtKB">
        <authorList>
            <consortium name="EnsemblPlants"/>
        </authorList>
    </citation>
    <scope>IDENTIFICATION</scope>
    <source>
        <strain evidence="2">Williams 82</strain>
    </source>
</reference>
<evidence type="ECO:0000313" key="3">
    <source>
        <dbReference type="Proteomes" id="UP000008827"/>
    </source>
</evidence>
<reference evidence="1 2" key="1">
    <citation type="journal article" date="2010" name="Nature">
        <title>Genome sequence of the palaeopolyploid soybean.</title>
        <authorList>
            <person name="Schmutz J."/>
            <person name="Cannon S.B."/>
            <person name="Schlueter J."/>
            <person name="Ma J."/>
            <person name="Mitros T."/>
            <person name="Nelson W."/>
            <person name="Hyten D.L."/>
            <person name="Song Q."/>
            <person name="Thelen J.J."/>
            <person name="Cheng J."/>
            <person name="Xu D."/>
            <person name="Hellsten U."/>
            <person name="May G.D."/>
            <person name="Yu Y."/>
            <person name="Sakurai T."/>
            <person name="Umezawa T."/>
            <person name="Bhattacharyya M.K."/>
            <person name="Sandhu D."/>
            <person name="Valliyodan B."/>
            <person name="Lindquist E."/>
            <person name="Peto M."/>
            <person name="Grant D."/>
            <person name="Shu S."/>
            <person name="Goodstein D."/>
            <person name="Barry K."/>
            <person name="Futrell-Griggs M."/>
            <person name="Abernathy B."/>
            <person name="Du J."/>
            <person name="Tian Z."/>
            <person name="Zhu L."/>
            <person name="Gill N."/>
            <person name="Joshi T."/>
            <person name="Libault M."/>
            <person name="Sethuraman A."/>
            <person name="Zhang X.-C."/>
            <person name="Shinozaki K."/>
            <person name="Nguyen H.T."/>
            <person name="Wing R.A."/>
            <person name="Cregan P."/>
            <person name="Specht J."/>
            <person name="Grimwood J."/>
            <person name="Rokhsar D."/>
            <person name="Stacey G."/>
            <person name="Shoemaker R.C."/>
            <person name="Jackson S.A."/>
        </authorList>
    </citation>
    <scope>NUCLEOTIDE SEQUENCE</scope>
    <source>
        <strain evidence="2">cv. Williams 82</strain>
        <tissue evidence="1">Callus</tissue>
    </source>
</reference>
<dbReference type="AlphaFoldDB" id="A0A0R0HI00"/>
<accession>A0A0R0HI00</accession>
<dbReference type="Gramene" id="KRH30106">
    <property type="protein sequence ID" value="KRH30106"/>
    <property type="gene ID" value="GLYMA_11G159000"/>
</dbReference>
<organism evidence="1">
    <name type="scientific">Glycine max</name>
    <name type="common">Soybean</name>
    <name type="synonym">Glycine hispida</name>
    <dbReference type="NCBI Taxonomy" id="3847"/>
    <lineage>
        <taxon>Eukaryota</taxon>
        <taxon>Viridiplantae</taxon>
        <taxon>Streptophyta</taxon>
        <taxon>Embryophyta</taxon>
        <taxon>Tracheophyta</taxon>
        <taxon>Spermatophyta</taxon>
        <taxon>Magnoliopsida</taxon>
        <taxon>eudicotyledons</taxon>
        <taxon>Gunneridae</taxon>
        <taxon>Pentapetalae</taxon>
        <taxon>rosids</taxon>
        <taxon>fabids</taxon>
        <taxon>Fabales</taxon>
        <taxon>Fabaceae</taxon>
        <taxon>Papilionoideae</taxon>
        <taxon>50 kb inversion clade</taxon>
        <taxon>NPAAA clade</taxon>
        <taxon>indigoferoid/millettioid clade</taxon>
        <taxon>Phaseoleae</taxon>
        <taxon>Glycine</taxon>
        <taxon>Glycine subgen. Soja</taxon>
    </lineage>
</organism>
<protein>
    <submittedName>
        <fullName evidence="1 2">Uncharacterized protein</fullName>
    </submittedName>
</protein>
<proteinExistence type="predicted"/>
<dbReference type="EnsemblPlants" id="KRH30106">
    <property type="protein sequence ID" value="KRH30106"/>
    <property type="gene ID" value="GLYMA_11G159000"/>
</dbReference>